<evidence type="ECO:0000313" key="2">
    <source>
        <dbReference type="EMBL" id="PSK93307.1"/>
    </source>
</evidence>
<dbReference type="RefSeq" id="WP_106522321.1">
    <property type="nucleotide sequence ID" value="NZ_PYGD01000002.1"/>
</dbReference>
<dbReference type="OrthoDB" id="1523667at2"/>
<name>A0A2P8D7Y5_9BACT</name>
<reference evidence="2 3" key="1">
    <citation type="submission" date="2018-03" db="EMBL/GenBank/DDBJ databases">
        <title>Genomic Encyclopedia of Type Strains, Phase III (KMG-III): the genomes of soil and plant-associated and newly described type strains.</title>
        <authorList>
            <person name="Whitman W."/>
        </authorList>
    </citation>
    <scope>NUCLEOTIDE SEQUENCE [LARGE SCALE GENOMIC DNA]</scope>
    <source>
        <strain evidence="2 3">CGMCC 1.12700</strain>
    </source>
</reference>
<feature type="chain" id="PRO_5015177069" description="Outer membrane beta-barrel porin/alpha-amylase" evidence="1">
    <location>
        <begin position="23"/>
        <end position="290"/>
    </location>
</feature>
<sequence length="290" mass="32595">MRPAITLSACLVLLFAAGPAYAQQSVWEGGREKMTSVKEKGAKQVSKVKQWQKHIREWGLDSNYRHALALGLRLNTNGWSGGLSYLRNESPGKKVIWQLYFSGLQHEKEVKQQRRATTYNYLAKNTSYSLGKIYNAYTLQLAYGREQMLFPALIDGNLSLSLRYAAGPALALLKPYYLNLLYVTYTPEEHAYVQSERFTGANASQFLNPAYVLGSDKWSKGLGETRLIPGLFAELAIALEPGRPESFVKTITIGGNAAFYTSKIEIMAERKAYPYQACFFVGLAFGKRWK</sequence>
<evidence type="ECO:0000256" key="1">
    <source>
        <dbReference type="SAM" id="SignalP"/>
    </source>
</evidence>
<accession>A0A2P8D7Y5</accession>
<comment type="caution">
    <text evidence="2">The sequence shown here is derived from an EMBL/GenBank/DDBJ whole genome shotgun (WGS) entry which is preliminary data.</text>
</comment>
<gene>
    <name evidence="2" type="ORF">B0I18_102277</name>
</gene>
<dbReference type="EMBL" id="PYGD01000002">
    <property type="protein sequence ID" value="PSK93307.1"/>
    <property type="molecule type" value="Genomic_DNA"/>
</dbReference>
<evidence type="ECO:0008006" key="4">
    <source>
        <dbReference type="Google" id="ProtNLM"/>
    </source>
</evidence>
<evidence type="ECO:0000313" key="3">
    <source>
        <dbReference type="Proteomes" id="UP000240572"/>
    </source>
</evidence>
<keyword evidence="3" id="KW-1185">Reference proteome</keyword>
<organism evidence="2 3">
    <name type="scientific">Taibaiella chishuiensis</name>
    <dbReference type="NCBI Taxonomy" id="1434707"/>
    <lineage>
        <taxon>Bacteria</taxon>
        <taxon>Pseudomonadati</taxon>
        <taxon>Bacteroidota</taxon>
        <taxon>Chitinophagia</taxon>
        <taxon>Chitinophagales</taxon>
        <taxon>Chitinophagaceae</taxon>
        <taxon>Taibaiella</taxon>
    </lineage>
</organism>
<protein>
    <recommendedName>
        <fullName evidence="4">Outer membrane beta-barrel porin/alpha-amylase</fullName>
    </recommendedName>
</protein>
<keyword evidence="1" id="KW-0732">Signal</keyword>
<dbReference type="AlphaFoldDB" id="A0A2P8D7Y5"/>
<proteinExistence type="predicted"/>
<feature type="signal peptide" evidence="1">
    <location>
        <begin position="1"/>
        <end position="22"/>
    </location>
</feature>
<dbReference type="Proteomes" id="UP000240572">
    <property type="component" value="Unassembled WGS sequence"/>
</dbReference>